<accession>A0A1S7NL98</accession>
<protein>
    <submittedName>
        <fullName evidence="1">Uncharacterized protein</fullName>
    </submittedName>
</protein>
<gene>
    <name evidence="1" type="ORF">AGR4C_Cc100065</name>
</gene>
<reference evidence="1 2" key="1">
    <citation type="submission" date="2016-01" db="EMBL/GenBank/DDBJ databases">
        <authorList>
            <person name="Oliw E.H."/>
        </authorList>
    </citation>
    <scope>NUCLEOTIDE SEQUENCE [LARGE SCALE GENOMIC DNA]</scope>
    <source>
        <strain evidence="1 2">Kerr 14</strain>
    </source>
</reference>
<evidence type="ECO:0000313" key="2">
    <source>
        <dbReference type="Proteomes" id="UP000191897"/>
    </source>
</evidence>
<sequence>MMGAAENISDLRTLLSIVAEETGALKMSDADEDSVGWTTEGQLPMTFGHVRRAHSALAALEAALSAATPVAARHGFDGHGFQYIDNGSGSDWKTRKTDAEMLYAAPTAPSVAVKALEWRTFCSRSGNCAAQSPLGEYVIQNEDDLWMVYLPYQDKRWGKGHDTLDGARAAAQADYEARIRSALSAQAQDTRSDDDEEIYEIGVREGYERAVQEIDMKTGGDGEYRYCTDHDPERHTPGPAEMIQRIVDRFETLNLIDDAEKRGDFWDAPGSAQVQDVAPTLKIGIYGKAYDRPDERRAYTYDHQPHNVEAHKLGRACSEIHSGGDWIDRGLNLLNSLQREGFGVFELPAAPAKQEG</sequence>
<organism evidence="1 2">
    <name type="scientific">Agrobacterium tumefaciens str. Kerr 14</name>
    <dbReference type="NCBI Taxonomy" id="1183424"/>
    <lineage>
        <taxon>Bacteria</taxon>
        <taxon>Pseudomonadati</taxon>
        <taxon>Pseudomonadota</taxon>
        <taxon>Alphaproteobacteria</taxon>
        <taxon>Hyphomicrobiales</taxon>
        <taxon>Rhizobiaceae</taxon>
        <taxon>Rhizobium/Agrobacterium group</taxon>
        <taxon>Agrobacterium</taxon>
        <taxon>Agrobacterium tumefaciens complex</taxon>
    </lineage>
</organism>
<dbReference type="RefSeq" id="WP_143242737.1">
    <property type="nucleotide sequence ID" value="NZ_LT009730.1"/>
</dbReference>
<dbReference type="Proteomes" id="UP000191897">
    <property type="component" value="Unassembled WGS sequence"/>
</dbReference>
<name>A0A1S7NL98_AGRTU</name>
<dbReference type="EMBL" id="FBWC01000002">
    <property type="protein sequence ID" value="CUX08693.1"/>
    <property type="molecule type" value="Genomic_DNA"/>
</dbReference>
<evidence type="ECO:0000313" key="1">
    <source>
        <dbReference type="EMBL" id="CUX08693.1"/>
    </source>
</evidence>
<dbReference type="AlphaFoldDB" id="A0A1S7NL98"/>
<proteinExistence type="predicted"/>